<dbReference type="InterPro" id="IPR044399">
    <property type="entry name" value="Mb-like_M"/>
</dbReference>
<dbReference type="InterPro" id="IPR012292">
    <property type="entry name" value="Globin/Proto"/>
</dbReference>
<dbReference type="AlphaFoldDB" id="A0AAF5DQ77"/>
<dbReference type="GO" id="GO:0019825">
    <property type="term" value="F:oxygen binding"/>
    <property type="evidence" value="ECO:0007669"/>
    <property type="project" value="InterPro"/>
</dbReference>
<dbReference type="CDD" id="cd01040">
    <property type="entry name" value="Mb-like"/>
    <property type="match status" value="1"/>
</dbReference>
<protein>
    <submittedName>
        <fullName evidence="2">GLOBIN domain-containing protein</fullName>
    </submittedName>
</protein>
<dbReference type="Gene3D" id="1.10.490.10">
    <property type="entry name" value="Globins"/>
    <property type="match status" value="1"/>
</dbReference>
<dbReference type="GO" id="GO:0020037">
    <property type="term" value="F:heme binding"/>
    <property type="evidence" value="ECO:0007669"/>
    <property type="project" value="InterPro"/>
</dbReference>
<evidence type="ECO:0000313" key="1">
    <source>
        <dbReference type="Proteomes" id="UP000035681"/>
    </source>
</evidence>
<sequence length="369" mass="42446">MAFQFIMGNNQAIGSNKKLKVDNCKNKNNIDSRRLSSPGIPFIKNTKKKQFFKQKLPLVGKLTQATPPKIQINGEESLVNDGMIEKQKNNLKLISNDNCSKPIFKHSISVDSPYYIETDNIKYNNNSLEIDDEICDREKYKNEALNKRMQFLNSSGSLTVRSLDSGSTDIEIEMKPFSRARSYSPLRYIRSTSQRSLIASDPFLDIEEKFILIESWKILKKKVSQLCINESFFRFFGMCVFEKLFKKMPELINIFNINNETNINTLPEDHILTRHAILLASLIDLAIRNIDQLETELSPALLIYGQRHIQFPNSKQFFSECVIRCLCTQVVCTVAELLLDDLKANTVEAWVDILRYMGRSLLAGYDNEK</sequence>
<reference evidence="2" key="1">
    <citation type="submission" date="2024-02" db="UniProtKB">
        <authorList>
            <consortium name="WormBaseParasite"/>
        </authorList>
    </citation>
    <scope>IDENTIFICATION</scope>
</reference>
<organism evidence="1 2">
    <name type="scientific">Strongyloides stercoralis</name>
    <name type="common">Threadworm</name>
    <dbReference type="NCBI Taxonomy" id="6248"/>
    <lineage>
        <taxon>Eukaryota</taxon>
        <taxon>Metazoa</taxon>
        <taxon>Ecdysozoa</taxon>
        <taxon>Nematoda</taxon>
        <taxon>Chromadorea</taxon>
        <taxon>Rhabditida</taxon>
        <taxon>Tylenchina</taxon>
        <taxon>Panagrolaimomorpha</taxon>
        <taxon>Strongyloidoidea</taxon>
        <taxon>Strongyloididae</taxon>
        <taxon>Strongyloides</taxon>
    </lineage>
</organism>
<dbReference type="Proteomes" id="UP000035681">
    <property type="component" value="Unplaced"/>
</dbReference>
<dbReference type="WBParaSite" id="TCONS_00016445.p1">
    <property type="protein sequence ID" value="TCONS_00016445.p1"/>
    <property type="gene ID" value="XLOC_011047"/>
</dbReference>
<keyword evidence="1" id="KW-1185">Reference proteome</keyword>
<accession>A0AAF5DQ77</accession>
<proteinExistence type="predicted"/>
<evidence type="ECO:0000313" key="2">
    <source>
        <dbReference type="WBParaSite" id="TCONS_00016445.p1"/>
    </source>
</evidence>
<dbReference type="InterPro" id="IPR009050">
    <property type="entry name" value="Globin-like_sf"/>
</dbReference>
<name>A0AAF5DQ77_STRER</name>
<dbReference type="SUPFAM" id="SSF46458">
    <property type="entry name" value="Globin-like"/>
    <property type="match status" value="1"/>
</dbReference>